<feature type="binding site" evidence="8">
    <location>
        <position position="138"/>
    </location>
    <ligand>
        <name>UDP-alpha-D-glucose</name>
        <dbReference type="ChEBI" id="CHEBI:58885"/>
    </ligand>
</feature>
<evidence type="ECO:0000256" key="6">
    <source>
        <dbReference type="ARBA" id="ARBA00023136"/>
    </source>
</evidence>
<evidence type="ECO:0000313" key="10">
    <source>
        <dbReference type="EMBL" id="CAK7357456.1"/>
    </source>
</evidence>
<evidence type="ECO:0000256" key="7">
    <source>
        <dbReference type="ARBA" id="ARBA00023316"/>
    </source>
</evidence>
<organism evidence="10 11">
    <name type="scientific">Dovyalis caffra</name>
    <dbReference type="NCBI Taxonomy" id="77055"/>
    <lineage>
        <taxon>Eukaryota</taxon>
        <taxon>Viridiplantae</taxon>
        <taxon>Streptophyta</taxon>
        <taxon>Embryophyta</taxon>
        <taxon>Tracheophyta</taxon>
        <taxon>Spermatophyta</taxon>
        <taxon>Magnoliopsida</taxon>
        <taxon>eudicotyledons</taxon>
        <taxon>Gunneridae</taxon>
        <taxon>Pentapetalae</taxon>
        <taxon>rosids</taxon>
        <taxon>fabids</taxon>
        <taxon>Malpighiales</taxon>
        <taxon>Salicaceae</taxon>
        <taxon>Flacourtieae</taxon>
        <taxon>Dovyalis</taxon>
    </lineage>
</organism>
<keyword evidence="7" id="KW-0961">Cell wall biogenesis/degradation</keyword>
<dbReference type="GO" id="GO:0012505">
    <property type="term" value="C:endomembrane system"/>
    <property type="evidence" value="ECO:0007669"/>
    <property type="project" value="UniProtKB-SubCell"/>
</dbReference>
<keyword evidence="11" id="KW-1185">Reference proteome</keyword>
<dbReference type="Proteomes" id="UP001314170">
    <property type="component" value="Unassembled WGS sequence"/>
</dbReference>
<evidence type="ECO:0000256" key="3">
    <source>
        <dbReference type="ARBA" id="ARBA00022679"/>
    </source>
</evidence>
<feature type="binding site" evidence="8">
    <location>
        <position position="109"/>
    </location>
    <ligand>
        <name>UDP-alpha-D-glucose</name>
        <dbReference type="ChEBI" id="CHEBI:58885"/>
    </ligand>
</feature>
<evidence type="ECO:0000256" key="2">
    <source>
        <dbReference type="ARBA" id="ARBA00022676"/>
    </source>
</evidence>
<keyword evidence="6 9" id="KW-0472">Membrane</keyword>
<accession>A0AAV1SVH5</accession>
<evidence type="ECO:0000256" key="5">
    <source>
        <dbReference type="ARBA" id="ARBA00022989"/>
    </source>
</evidence>
<evidence type="ECO:0000256" key="9">
    <source>
        <dbReference type="SAM" id="Phobius"/>
    </source>
</evidence>
<dbReference type="EMBL" id="CAWUPB010001199">
    <property type="protein sequence ID" value="CAK7357456.1"/>
    <property type="molecule type" value="Genomic_DNA"/>
</dbReference>
<keyword evidence="2" id="KW-0328">Glycosyltransferase</keyword>
<evidence type="ECO:0000256" key="1">
    <source>
        <dbReference type="ARBA" id="ARBA00004308"/>
    </source>
</evidence>
<evidence type="ECO:0008006" key="12">
    <source>
        <dbReference type="Google" id="ProtNLM"/>
    </source>
</evidence>
<name>A0AAV1SVH5_9ROSI</name>
<dbReference type="AlphaFoldDB" id="A0AAV1SVH5"/>
<keyword evidence="5 9" id="KW-1133">Transmembrane helix</keyword>
<dbReference type="InterPro" id="IPR005150">
    <property type="entry name" value="Cellulose_synth"/>
</dbReference>
<dbReference type="GO" id="GO:0071555">
    <property type="term" value="P:cell wall organization"/>
    <property type="evidence" value="ECO:0007669"/>
    <property type="project" value="UniProtKB-KW"/>
</dbReference>
<comment type="caution">
    <text evidence="10">The sequence shown here is derived from an EMBL/GenBank/DDBJ whole genome shotgun (WGS) entry which is preliminary data.</text>
</comment>
<sequence length="291" mass="33587">MEGPSVSSRKLRRPLTQRSKIHAALLCSYWFLSILRMVSLGLFLEWRIKHPNDDAIMFVICETWFAFTWLLDQLPKLFPVNRSANLEVLKKFDLPGIDVFVSTADPEKEPPLVTTNTILSILVADYPVEKLSWYISDDGGALVTFKAMAKATKFTKIWVPFYRKHDICPRNPESYFNTKRETCKTKLCQDFVREHRYMKREYDEFKVQINALPCILQQLSDVCNSEEVSKGMKHYKEIETKSLALSEKATWMVVDEANSSPWPGTWMVPAPEHSKGDHVSIIQVYCKLAIA</sequence>
<feature type="binding site" evidence="8">
    <location>
        <position position="102"/>
    </location>
    <ligand>
        <name>UDP-alpha-D-glucose</name>
        <dbReference type="ChEBI" id="CHEBI:58885"/>
    </ligand>
</feature>
<protein>
    <recommendedName>
        <fullName evidence="12">Cellulose synthase</fullName>
    </recommendedName>
</protein>
<comment type="subcellular location">
    <subcellularLocation>
        <location evidence="1">Endomembrane system</location>
    </subcellularLocation>
</comment>
<dbReference type="GO" id="GO:0030244">
    <property type="term" value="P:cellulose biosynthetic process"/>
    <property type="evidence" value="ECO:0007669"/>
    <property type="project" value="InterPro"/>
</dbReference>
<feature type="transmembrane region" description="Helical" evidence="9">
    <location>
        <begin position="21"/>
        <end position="43"/>
    </location>
</feature>
<evidence type="ECO:0000256" key="8">
    <source>
        <dbReference type="PIRSR" id="PIRSR605150-2"/>
    </source>
</evidence>
<evidence type="ECO:0000313" key="11">
    <source>
        <dbReference type="Proteomes" id="UP001314170"/>
    </source>
</evidence>
<proteinExistence type="predicted"/>
<keyword evidence="3" id="KW-0808">Transferase</keyword>
<dbReference type="GO" id="GO:0016760">
    <property type="term" value="F:cellulose synthase (UDP-forming) activity"/>
    <property type="evidence" value="ECO:0007669"/>
    <property type="project" value="InterPro"/>
</dbReference>
<dbReference type="GO" id="GO:0016020">
    <property type="term" value="C:membrane"/>
    <property type="evidence" value="ECO:0007669"/>
    <property type="project" value="InterPro"/>
</dbReference>
<dbReference type="Pfam" id="PF03552">
    <property type="entry name" value="Cellulose_synt"/>
    <property type="match status" value="1"/>
</dbReference>
<dbReference type="PANTHER" id="PTHR13301">
    <property type="entry name" value="X-BOX TRANSCRIPTION FACTOR-RELATED"/>
    <property type="match status" value="1"/>
</dbReference>
<feature type="binding site" evidence="8">
    <location>
        <position position="108"/>
    </location>
    <ligand>
        <name>UDP-alpha-D-glucose</name>
        <dbReference type="ChEBI" id="CHEBI:58885"/>
    </ligand>
</feature>
<evidence type="ECO:0000256" key="4">
    <source>
        <dbReference type="ARBA" id="ARBA00022692"/>
    </source>
</evidence>
<reference evidence="10 11" key="1">
    <citation type="submission" date="2024-01" db="EMBL/GenBank/DDBJ databases">
        <authorList>
            <person name="Waweru B."/>
        </authorList>
    </citation>
    <scope>NUCLEOTIDE SEQUENCE [LARGE SCALE GENOMIC DNA]</scope>
</reference>
<keyword evidence="4 9" id="KW-0812">Transmembrane</keyword>
<gene>
    <name evidence="10" type="ORF">DCAF_LOCUS27745</name>
</gene>